<dbReference type="Proteomes" id="UP000694892">
    <property type="component" value="Chromosome 2S"/>
</dbReference>
<feature type="non-terminal residue" evidence="2">
    <location>
        <position position="28"/>
    </location>
</feature>
<feature type="transmembrane region" description="Helical" evidence="1">
    <location>
        <begin position="6"/>
        <end position="26"/>
    </location>
</feature>
<name>A0A974DIK5_XENLA</name>
<evidence type="ECO:0000313" key="2">
    <source>
        <dbReference type="EMBL" id="OCT91770.1"/>
    </source>
</evidence>
<dbReference type="EMBL" id="CM004469">
    <property type="protein sequence ID" value="OCT91770.1"/>
    <property type="molecule type" value="Genomic_DNA"/>
</dbReference>
<evidence type="ECO:0000256" key="1">
    <source>
        <dbReference type="SAM" id="Phobius"/>
    </source>
</evidence>
<reference evidence="3" key="1">
    <citation type="journal article" date="2016" name="Nature">
        <title>Genome evolution in the allotetraploid frog Xenopus laevis.</title>
        <authorList>
            <person name="Session A.M."/>
            <person name="Uno Y."/>
            <person name="Kwon T."/>
            <person name="Chapman J.A."/>
            <person name="Toyoda A."/>
            <person name="Takahashi S."/>
            <person name="Fukui A."/>
            <person name="Hikosaka A."/>
            <person name="Suzuki A."/>
            <person name="Kondo M."/>
            <person name="van Heeringen S.J."/>
            <person name="Quigley I."/>
            <person name="Heinz S."/>
            <person name="Ogino H."/>
            <person name="Ochi H."/>
            <person name="Hellsten U."/>
            <person name="Lyons J.B."/>
            <person name="Simakov O."/>
            <person name="Putnam N."/>
            <person name="Stites J."/>
            <person name="Kuroki Y."/>
            <person name="Tanaka T."/>
            <person name="Michiue T."/>
            <person name="Watanabe M."/>
            <person name="Bogdanovic O."/>
            <person name="Lister R."/>
            <person name="Georgiou G."/>
            <person name="Paranjpe S.S."/>
            <person name="van Kruijsbergen I."/>
            <person name="Shu S."/>
            <person name="Carlson J."/>
            <person name="Kinoshita T."/>
            <person name="Ohta Y."/>
            <person name="Mawaribuchi S."/>
            <person name="Jenkins J."/>
            <person name="Grimwood J."/>
            <person name="Schmutz J."/>
            <person name="Mitros T."/>
            <person name="Mozaffari S.V."/>
            <person name="Suzuki Y."/>
            <person name="Haramoto Y."/>
            <person name="Yamamoto T.S."/>
            <person name="Takagi C."/>
            <person name="Heald R."/>
            <person name="Miller K."/>
            <person name="Haudenschild C."/>
            <person name="Kitzman J."/>
            <person name="Nakayama T."/>
            <person name="Izutsu Y."/>
            <person name="Robert J."/>
            <person name="Fortriede J."/>
            <person name="Burns K."/>
            <person name="Lotay V."/>
            <person name="Karimi K."/>
            <person name="Yasuoka Y."/>
            <person name="Dichmann D.S."/>
            <person name="Flajnik M.F."/>
            <person name="Houston D.W."/>
            <person name="Shendure J."/>
            <person name="DuPasquier L."/>
            <person name="Vize P.D."/>
            <person name="Zorn A.M."/>
            <person name="Ito M."/>
            <person name="Marcotte E.M."/>
            <person name="Wallingford J.B."/>
            <person name="Ito Y."/>
            <person name="Asashima M."/>
            <person name="Ueno N."/>
            <person name="Matsuda Y."/>
            <person name="Veenstra G.J."/>
            <person name="Fujiyama A."/>
            <person name="Harland R.M."/>
            <person name="Taira M."/>
            <person name="Rokhsar D.S."/>
        </authorList>
    </citation>
    <scope>NUCLEOTIDE SEQUENCE [LARGE SCALE GENOMIC DNA]</scope>
    <source>
        <strain evidence="3">J</strain>
    </source>
</reference>
<keyword evidence="1" id="KW-0472">Membrane</keyword>
<accession>A0A974DIK5</accession>
<reference evidence="2" key="2">
    <citation type="submission" date="2016-05" db="EMBL/GenBank/DDBJ databases">
        <title>WGS assembly of Xenopus laevis.</title>
        <authorList>
            <person name="Session A."/>
            <person name="Uno Y."/>
            <person name="Kwon T."/>
            <person name="Chapman J."/>
            <person name="Toyoda A."/>
            <person name="Takahashi S."/>
            <person name="Fukui A."/>
            <person name="Hikosaka A."/>
            <person name="Putnam N."/>
            <person name="Stites J."/>
            <person name="Van Heeringen S."/>
            <person name="Quigley I."/>
            <person name="Heinz S."/>
            <person name="Hellsten U."/>
            <person name="Lyons J."/>
            <person name="Suzuki A."/>
            <person name="Kondo M."/>
            <person name="Ogino H."/>
            <person name="Ochi H."/>
            <person name="Bogdanovic O."/>
            <person name="Lister R."/>
            <person name="Georgiou G."/>
            <person name="Paranjpe S."/>
            <person name="Van Kruijsbergen I."/>
            <person name="Mozaffari S."/>
            <person name="Shu S."/>
            <person name="Schmutz J."/>
            <person name="Jenkins J."/>
            <person name="Grimwood J."/>
            <person name="Carlson J."/>
            <person name="Mitros T."/>
            <person name="Simakov O."/>
            <person name="Heald R."/>
            <person name="Miller K."/>
            <person name="Haudenschild C."/>
            <person name="Kuroki Y."/>
            <person name="Tanaka T."/>
            <person name="Michiue T."/>
            <person name="Watanabe M."/>
            <person name="Kinoshita T."/>
            <person name="Ohta Y."/>
            <person name="Mawaribuchi S."/>
            <person name="Suzuki Y."/>
            <person name="Haramoto Y."/>
            <person name="Yamamoto T."/>
            <person name="Takagi C."/>
            <person name="Kitzman J."/>
            <person name="Shendure J."/>
            <person name="Nakayama T."/>
            <person name="Izutsu Y."/>
            <person name="Robert J."/>
            <person name="Dichmann D."/>
            <person name="Flajnik M."/>
            <person name="Houston D."/>
            <person name="Marcotte E."/>
            <person name="Wallingford J."/>
            <person name="Ito Y."/>
            <person name="Asashima M."/>
            <person name="Ueno N."/>
            <person name="Matsuda Y."/>
            <person name="Jan Veenstra G."/>
            <person name="Fujiyama A."/>
            <person name="Harland R."/>
            <person name="Taira M."/>
            <person name="Rokhsar D.S."/>
        </authorList>
    </citation>
    <scope>NUCLEOTIDE SEQUENCE</scope>
    <source>
        <strain evidence="2">J</strain>
        <tissue evidence="2">Blood</tissue>
    </source>
</reference>
<feature type="non-terminal residue" evidence="2">
    <location>
        <position position="1"/>
    </location>
</feature>
<gene>
    <name evidence="2" type="ORF">XELAEV_180148287mg</name>
</gene>
<protein>
    <submittedName>
        <fullName evidence="2">Uncharacterized protein</fullName>
    </submittedName>
</protein>
<evidence type="ECO:0000313" key="3">
    <source>
        <dbReference type="Proteomes" id="UP000694892"/>
    </source>
</evidence>
<keyword evidence="1" id="KW-0812">Transmembrane</keyword>
<dbReference type="EMBL" id="CM004469">
    <property type="protein sequence ID" value="OCT91769.1"/>
    <property type="molecule type" value="Genomic_DNA"/>
</dbReference>
<proteinExistence type="predicted"/>
<dbReference type="AlphaFoldDB" id="A0A974DIK5"/>
<sequence>IDVTEVQIFIIIMHLLAAIGGPTLWLSM</sequence>
<keyword evidence="1" id="KW-1133">Transmembrane helix</keyword>
<organism evidence="2 3">
    <name type="scientific">Xenopus laevis</name>
    <name type="common">African clawed frog</name>
    <dbReference type="NCBI Taxonomy" id="8355"/>
    <lineage>
        <taxon>Eukaryota</taxon>
        <taxon>Metazoa</taxon>
        <taxon>Chordata</taxon>
        <taxon>Craniata</taxon>
        <taxon>Vertebrata</taxon>
        <taxon>Euteleostomi</taxon>
        <taxon>Amphibia</taxon>
        <taxon>Batrachia</taxon>
        <taxon>Anura</taxon>
        <taxon>Pipoidea</taxon>
        <taxon>Pipidae</taxon>
        <taxon>Xenopodinae</taxon>
        <taxon>Xenopus</taxon>
        <taxon>Xenopus</taxon>
    </lineage>
</organism>